<evidence type="ECO:0000313" key="3">
    <source>
        <dbReference type="Proteomes" id="UP001610432"/>
    </source>
</evidence>
<dbReference type="GeneID" id="98147104"/>
<name>A0ABR4M427_9EURO</name>
<reference evidence="2 3" key="1">
    <citation type="submission" date="2024-07" db="EMBL/GenBank/DDBJ databases">
        <title>Section-level genome sequencing and comparative genomics of Aspergillus sections Usti and Cavernicolus.</title>
        <authorList>
            <consortium name="Lawrence Berkeley National Laboratory"/>
            <person name="Nybo J.L."/>
            <person name="Vesth T.C."/>
            <person name="Theobald S."/>
            <person name="Frisvad J.C."/>
            <person name="Larsen T.O."/>
            <person name="Kjaerboelling I."/>
            <person name="Rothschild-Mancinelli K."/>
            <person name="Lyhne E.K."/>
            <person name="Kogle M.E."/>
            <person name="Barry K."/>
            <person name="Clum A."/>
            <person name="Na H."/>
            <person name="Ledsgaard L."/>
            <person name="Lin J."/>
            <person name="Lipzen A."/>
            <person name="Kuo A."/>
            <person name="Riley R."/>
            <person name="Mondo S."/>
            <person name="Labutti K."/>
            <person name="Haridas S."/>
            <person name="Pangalinan J."/>
            <person name="Salamov A.A."/>
            <person name="Simmons B.A."/>
            <person name="Magnuson J.K."/>
            <person name="Chen J."/>
            <person name="Drula E."/>
            <person name="Henrissat B."/>
            <person name="Wiebenga A."/>
            <person name="Lubbers R.J."/>
            <person name="Gomes A.C."/>
            <person name="Macurrencykelacurrency M.R."/>
            <person name="Stajich J."/>
            <person name="Grigoriev I.V."/>
            <person name="Mortensen U.H."/>
            <person name="De Vries R.P."/>
            <person name="Baker S.E."/>
            <person name="Andersen M.R."/>
        </authorList>
    </citation>
    <scope>NUCLEOTIDE SEQUENCE [LARGE SCALE GENOMIC DNA]</scope>
    <source>
        <strain evidence="2 3">CBS 449.75</strain>
    </source>
</reference>
<evidence type="ECO:0000313" key="2">
    <source>
        <dbReference type="EMBL" id="KAL2871339.1"/>
    </source>
</evidence>
<evidence type="ECO:0008006" key="4">
    <source>
        <dbReference type="Google" id="ProtNLM"/>
    </source>
</evidence>
<feature type="region of interest" description="Disordered" evidence="1">
    <location>
        <begin position="698"/>
        <end position="721"/>
    </location>
</feature>
<keyword evidence="3" id="KW-1185">Reference proteome</keyword>
<dbReference type="EMBL" id="JBFXLQ010000003">
    <property type="protein sequence ID" value="KAL2871339.1"/>
    <property type="molecule type" value="Genomic_DNA"/>
</dbReference>
<accession>A0ABR4M427</accession>
<protein>
    <recommendedName>
        <fullName evidence="4">F-box domain-containing protein</fullName>
    </recommendedName>
</protein>
<proteinExistence type="predicted"/>
<feature type="compositionally biased region" description="Pro residues" evidence="1">
    <location>
        <begin position="707"/>
        <end position="717"/>
    </location>
</feature>
<evidence type="ECO:0000256" key="1">
    <source>
        <dbReference type="SAM" id="MobiDB-lite"/>
    </source>
</evidence>
<comment type="caution">
    <text evidence="2">The sequence shown here is derived from an EMBL/GenBank/DDBJ whole genome shotgun (WGS) entry which is preliminary data.</text>
</comment>
<dbReference type="Proteomes" id="UP001610432">
    <property type="component" value="Unassembled WGS sequence"/>
</dbReference>
<organism evidence="2 3">
    <name type="scientific">Aspergillus lucknowensis</name>
    <dbReference type="NCBI Taxonomy" id="176173"/>
    <lineage>
        <taxon>Eukaryota</taxon>
        <taxon>Fungi</taxon>
        <taxon>Dikarya</taxon>
        <taxon>Ascomycota</taxon>
        <taxon>Pezizomycotina</taxon>
        <taxon>Eurotiomycetes</taxon>
        <taxon>Eurotiomycetidae</taxon>
        <taxon>Eurotiales</taxon>
        <taxon>Aspergillaceae</taxon>
        <taxon>Aspergillus</taxon>
        <taxon>Aspergillus subgen. Nidulantes</taxon>
    </lineage>
</organism>
<dbReference type="RefSeq" id="XP_070890318.1">
    <property type="nucleotide sequence ID" value="XM_071032032.1"/>
</dbReference>
<gene>
    <name evidence="2" type="ORF">BJX67DRAFT_377118</name>
</gene>
<sequence length="772" mass="87777">MPSLADLPPEIFNIVLSYALDDDEDLQRLCGLSLLGRQWYSALVQRIYSEWVYNGAKQPFMTLWKFLITVLRDTTLAAQIRTLKVGNWGFFPEAATPGPDLQLPPDELDLVRGAIRDAGLGHLEGSILQALPKRDRRPLMALLLTSLPNLRTVFAHVPRNDPVLGAVLEKLVSNKTNETRLSPFLRELRELHLCQETPVHPPWVESDAESDAEEDSDDDKYSENRDSLRLDYLWPLLRHEPLRTVSLVDLDTKQAANWLTGSSVSHVEHLYLATIWKSLSTYPDIQALLAQPQALKSIALSLHDNPFDRRRNAIISNTELWDCLQKHQHTLESIDICRSKNTHRDQNGRFGLLRNFSNLKDLRIQPEVLLGGCCGEPRASFRLKDTLPQTLTTLTLYGEEGFSVISDLPAQLRELVKGPGFPLLSSIVLDDSLALFTDDGLRLRTPYRDLGQECTNRDIEFRVDEATNALGNVGGYRRLWGKTLDMQKDGEDRDLVASDDRMRLRDPQELILQPDHDRGDAKYRDPDELLPVGPRWRSADMNRIPFADHTGKTAYMVFESWKSIPLPPLFSFSVYFTHVNATPENTDMEALHRDLSPRELDLRFDMYFLPGATIDDCIAHYNGEKAARGSYKEQIRVFKTCPHDEIHPLPGTTGQIPGMVLKPYTPGPWRNLLFLLQDQNWRDAGLLQVRFDRKKLRGDGVDDEHQPAPPPPPPPPISVTRGQVRQDNLGYVCNSPGVSMSVGDTILEISPAERELYLNVWYKAMRRGWTTW</sequence>
<feature type="compositionally biased region" description="Acidic residues" evidence="1">
    <location>
        <begin position="206"/>
        <end position="218"/>
    </location>
</feature>
<feature type="region of interest" description="Disordered" evidence="1">
    <location>
        <begin position="199"/>
        <end position="223"/>
    </location>
</feature>